<name>A0ABU7C8V1_9TELE</name>
<comment type="caution">
    <text evidence="2">The sequence shown here is derived from an EMBL/GenBank/DDBJ whole genome shotgun (WGS) entry which is preliminary data.</text>
</comment>
<feature type="non-terminal residue" evidence="2">
    <location>
        <position position="1"/>
    </location>
</feature>
<feature type="compositionally biased region" description="Polar residues" evidence="1">
    <location>
        <begin position="47"/>
        <end position="62"/>
    </location>
</feature>
<evidence type="ECO:0000313" key="3">
    <source>
        <dbReference type="Proteomes" id="UP001345963"/>
    </source>
</evidence>
<reference evidence="2 3" key="1">
    <citation type="submission" date="2021-07" db="EMBL/GenBank/DDBJ databases">
        <authorList>
            <person name="Palmer J.M."/>
        </authorList>
    </citation>
    <scope>NUCLEOTIDE SEQUENCE [LARGE SCALE GENOMIC DNA]</scope>
    <source>
        <strain evidence="2 3">AT_MEX2019</strain>
        <tissue evidence="2">Muscle</tissue>
    </source>
</reference>
<feature type="region of interest" description="Disordered" evidence="1">
    <location>
        <begin position="1"/>
        <end position="68"/>
    </location>
</feature>
<evidence type="ECO:0000256" key="1">
    <source>
        <dbReference type="SAM" id="MobiDB-lite"/>
    </source>
</evidence>
<dbReference type="Proteomes" id="UP001345963">
    <property type="component" value="Unassembled WGS sequence"/>
</dbReference>
<sequence length="220" mass="23642">TRESPGGALSNTPSKDSKKGGVRLPSCTPTYRRQDGRQQVCPPQVGASHQGQLQSGRVSNPSRRLVPEPEPCVKVSLTTSRWNLSTSHTNSGSFPTREVIFHFPRASFCSRGSDRQGLRLRPPPIPHCTRPLWPLPRVVSSSEVGPTFPLWAAPWVKAWPPGACQRAPSPGLAPEWGPGDPCLGEGTVSIHGNRHKGSVGCALSDPSPRTCLLWVTLPGA</sequence>
<proteinExistence type="predicted"/>
<keyword evidence="3" id="KW-1185">Reference proteome</keyword>
<organism evidence="2 3">
    <name type="scientific">Ataeniobius toweri</name>
    <dbReference type="NCBI Taxonomy" id="208326"/>
    <lineage>
        <taxon>Eukaryota</taxon>
        <taxon>Metazoa</taxon>
        <taxon>Chordata</taxon>
        <taxon>Craniata</taxon>
        <taxon>Vertebrata</taxon>
        <taxon>Euteleostomi</taxon>
        <taxon>Actinopterygii</taxon>
        <taxon>Neopterygii</taxon>
        <taxon>Teleostei</taxon>
        <taxon>Neoteleostei</taxon>
        <taxon>Acanthomorphata</taxon>
        <taxon>Ovalentaria</taxon>
        <taxon>Atherinomorphae</taxon>
        <taxon>Cyprinodontiformes</taxon>
        <taxon>Goodeidae</taxon>
        <taxon>Ataeniobius</taxon>
    </lineage>
</organism>
<gene>
    <name evidence="2" type="ORF">ATANTOWER_021921</name>
</gene>
<protein>
    <submittedName>
        <fullName evidence="2">Uncharacterized protein</fullName>
    </submittedName>
</protein>
<evidence type="ECO:0000313" key="2">
    <source>
        <dbReference type="EMBL" id="MED6259386.1"/>
    </source>
</evidence>
<accession>A0ABU7C8V1</accession>
<dbReference type="EMBL" id="JAHUTI010083411">
    <property type="protein sequence ID" value="MED6259386.1"/>
    <property type="molecule type" value="Genomic_DNA"/>
</dbReference>